<comment type="caution">
    <text evidence="1">The sequence shown here is derived from an EMBL/GenBank/DDBJ whole genome shotgun (WGS) entry which is preliminary data.</text>
</comment>
<sequence>MFVTRTPDERFLPRILLLCRESARHVGTQQPEACKGACAGEAARQCVKLCPWALLRHDGDEVLSGVAALAESRAQGELSQYLPAYFTPSCSLHAPPAQCLKLALFLWL</sequence>
<protein>
    <recommendedName>
        <fullName evidence="3">4Fe-4S ferredoxin-type domain-containing protein</fullName>
    </recommendedName>
</protein>
<reference evidence="1" key="1">
    <citation type="journal article" date="2022" name="bioRxiv">
        <title>Sequencing and chromosome-scale assembly of the giantPleurodeles waltlgenome.</title>
        <authorList>
            <person name="Brown T."/>
            <person name="Elewa A."/>
            <person name="Iarovenko S."/>
            <person name="Subramanian E."/>
            <person name="Araus A.J."/>
            <person name="Petzold A."/>
            <person name="Susuki M."/>
            <person name="Suzuki K.-i.T."/>
            <person name="Hayashi T."/>
            <person name="Toyoda A."/>
            <person name="Oliveira C."/>
            <person name="Osipova E."/>
            <person name="Leigh N.D."/>
            <person name="Simon A."/>
            <person name="Yun M.H."/>
        </authorList>
    </citation>
    <scope>NUCLEOTIDE SEQUENCE</scope>
    <source>
        <strain evidence="1">20211129_DDA</strain>
        <tissue evidence="1">Liver</tissue>
    </source>
</reference>
<dbReference type="AlphaFoldDB" id="A0AAV7TB63"/>
<name>A0AAV7TB63_PLEWA</name>
<dbReference type="EMBL" id="JANPWB010000007">
    <property type="protein sequence ID" value="KAJ1173653.1"/>
    <property type="molecule type" value="Genomic_DNA"/>
</dbReference>
<accession>A0AAV7TB63</accession>
<evidence type="ECO:0000313" key="1">
    <source>
        <dbReference type="EMBL" id="KAJ1173653.1"/>
    </source>
</evidence>
<gene>
    <name evidence="1" type="ORF">NDU88_005479</name>
</gene>
<proteinExistence type="predicted"/>
<evidence type="ECO:0008006" key="3">
    <source>
        <dbReference type="Google" id="ProtNLM"/>
    </source>
</evidence>
<dbReference type="Proteomes" id="UP001066276">
    <property type="component" value="Chromosome 4_1"/>
</dbReference>
<organism evidence="1 2">
    <name type="scientific">Pleurodeles waltl</name>
    <name type="common">Iberian ribbed newt</name>
    <dbReference type="NCBI Taxonomy" id="8319"/>
    <lineage>
        <taxon>Eukaryota</taxon>
        <taxon>Metazoa</taxon>
        <taxon>Chordata</taxon>
        <taxon>Craniata</taxon>
        <taxon>Vertebrata</taxon>
        <taxon>Euteleostomi</taxon>
        <taxon>Amphibia</taxon>
        <taxon>Batrachia</taxon>
        <taxon>Caudata</taxon>
        <taxon>Salamandroidea</taxon>
        <taxon>Salamandridae</taxon>
        <taxon>Pleurodelinae</taxon>
        <taxon>Pleurodeles</taxon>
    </lineage>
</organism>
<evidence type="ECO:0000313" key="2">
    <source>
        <dbReference type="Proteomes" id="UP001066276"/>
    </source>
</evidence>
<keyword evidence="2" id="KW-1185">Reference proteome</keyword>